<feature type="compositionally biased region" description="Low complexity" evidence="1">
    <location>
        <begin position="39"/>
        <end position="65"/>
    </location>
</feature>
<name>A0A430PYT1_SCHBO</name>
<proteinExistence type="predicted"/>
<accession>A0A430PYT1</accession>
<dbReference type="AlphaFoldDB" id="A0A430PYT1"/>
<evidence type="ECO:0000313" key="3">
    <source>
        <dbReference type="Proteomes" id="UP000290809"/>
    </source>
</evidence>
<keyword evidence="3" id="KW-1185">Reference proteome</keyword>
<comment type="caution">
    <text evidence="2">The sequence shown here is derived from an EMBL/GenBank/DDBJ whole genome shotgun (WGS) entry which is preliminary data.</text>
</comment>
<organism evidence="2 3">
    <name type="scientific">Schistosoma bovis</name>
    <name type="common">Blood fluke</name>
    <dbReference type="NCBI Taxonomy" id="6184"/>
    <lineage>
        <taxon>Eukaryota</taxon>
        <taxon>Metazoa</taxon>
        <taxon>Spiralia</taxon>
        <taxon>Lophotrochozoa</taxon>
        <taxon>Platyhelminthes</taxon>
        <taxon>Trematoda</taxon>
        <taxon>Digenea</taxon>
        <taxon>Strigeidida</taxon>
        <taxon>Schistosomatoidea</taxon>
        <taxon>Schistosomatidae</taxon>
        <taxon>Schistosoma</taxon>
    </lineage>
</organism>
<sequence length="114" mass="12878">IRTRLLNRLEQDPTLTLNAIIDEYQRVTNLQRDTTLVQSAPKKSLKSTTSSPSNASAVSVSNHSKPTQKKPPSPCWHCGAWNYVKFCPFKQHMCDRCQEVGHKSGYCKSNRGIM</sequence>
<feature type="region of interest" description="Disordered" evidence="1">
    <location>
        <begin position="35"/>
        <end position="73"/>
    </location>
</feature>
<dbReference type="Proteomes" id="UP000290809">
    <property type="component" value="Unassembled WGS sequence"/>
</dbReference>
<evidence type="ECO:0000256" key="1">
    <source>
        <dbReference type="SAM" id="MobiDB-lite"/>
    </source>
</evidence>
<feature type="non-terminal residue" evidence="2">
    <location>
        <position position="1"/>
    </location>
</feature>
<gene>
    <name evidence="2" type="ORF">DC041_0010488</name>
</gene>
<protein>
    <submittedName>
        <fullName evidence="2">Uncharacterized protein</fullName>
    </submittedName>
</protein>
<evidence type="ECO:0000313" key="2">
    <source>
        <dbReference type="EMBL" id="RTG80518.1"/>
    </source>
</evidence>
<reference evidence="2 3" key="1">
    <citation type="journal article" date="2019" name="PLoS Pathog.">
        <title>Genome sequence of the bovine parasite Schistosoma bovis Tanzania.</title>
        <authorList>
            <person name="Oey H."/>
            <person name="Zakrzewski M."/>
            <person name="Gobert G."/>
            <person name="Gravermann K."/>
            <person name="Stoye J."/>
            <person name="Jones M."/>
            <person name="Mcmanus D."/>
            <person name="Krause L."/>
        </authorList>
    </citation>
    <scope>NUCLEOTIDE SEQUENCE [LARGE SCALE GENOMIC DNA]</scope>
    <source>
        <strain evidence="2 3">TAN1997</strain>
    </source>
</reference>
<dbReference type="EMBL" id="QMKO01004067">
    <property type="protein sequence ID" value="RTG80518.1"/>
    <property type="molecule type" value="Genomic_DNA"/>
</dbReference>